<dbReference type="RefSeq" id="WP_119541692.1">
    <property type="nucleotide sequence ID" value="NZ_QYRN01000018.1"/>
</dbReference>
<dbReference type="PANTHER" id="PTHR32089">
    <property type="entry name" value="METHYL-ACCEPTING CHEMOTAXIS PROTEIN MCPB"/>
    <property type="match status" value="1"/>
</dbReference>
<dbReference type="Proteomes" id="UP000265750">
    <property type="component" value="Unassembled WGS sequence"/>
</dbReference>
<dbReference type="SUPFAM" id="SSF158472">
    <property type="entry name" value="HAMP domain-like"/>
    <property type="match status" value="1"/>
</dbReference>
<dbReference type="GO" id="GO:0007165">
    <property type="term" value="P:signal transduction"/>
    <property type="evidence" value="ECO:0007669"/>
    <property type="project" value="InterPro"/>
</dbReference>
<dbReference type="PANTHER" id="PTHR32089:SF112">
    <property type="entry name" value="LYSOZYME-LIKE PROTEIN-RELATED"/>
    <property type="match status" value="1"/>
</dbReference>
<evidence type="ECO:0000256" key="1">
    <source>
        <dbReference type="SAM" id="Phobius"/>
    </source>
</evidence>
<dbReference type="PROSITE" id="PS50885">
    <property type="entry name" value="HAMP"/>
    <property type="match status" value="1"/>
</dbReference>
<proteinExistence type="predicted"/>
<feature type="transmembrane region" description="Helical" evidence="1">
    <location>
        <begin position="12"/>
        <end position="31"/>
    </location>
</feature>
<keyword evidence="1" id="KW-0472">Membrane</keyword>
<sequence length="308" mass="32447">MLKNLKISAKILAIIICVSLVGLLLAGFGAVKMAGIDDNYSSLVLTKSPAVVKLVRTGRNVTDAAYSAYQVLAYDGASDIAKDKAANFANQMKAAGASLAEARAGIGGHEAALSDMAKGIGLIESQGQVAVALGLQDRSDEAVAALSDMDRSVDAFIKTYQALRDQVLAEVASESQSLTDQTWTTIYTMIGFSLAGLVFGIVGATLIAAKGITGPLSRLSGRMQRLASGELEAPIVGVERGDEIGAMARAMQVFKEAALDKRRIEIEAEESRRSQAASRDRQSALDTAKAEDLRAFVAQVEMGFTRLA</sequence>
<reference evidence="4" key="1">
    <citation type="submission" date="2018-09" db="EMBL/GenBank/DDBJ databases">
        <authorList>
            <person name="Tuo L."/>
        </authorList>
    </citation>
    <scope>NUCLEOTIDE SEQUENCE [LARGE SCALE GENOMIC DNA]</scope>
    <source>
        <strain evidence="4">M2BS4Y-1</strain>
    </source>
</reference>
<protein>
    <submittedName>
        <fullName evidence="3">HAMP domain-containing protein</fullName>
    </submittedName>
</protein>
<dbReference type="Pfam" id="PF00672">
    <property type="entry name" value="HAMP"/>
    <property type="match status" value="1"/>
</dbReference>
<dbReference type="OrthoDB" id="8456673at2"/>
<evidence type="ECO:0000259" key="2">
    <source>
        <dbReference type="PROSITE" id="PS50885"/>
    </source>
</evidence>
<feature type="non-terminal residue" evidence="3">
    <location>
        <position position="308"/>
    </location>
</feature>
<name>A0A3A1WFR4_9HYPH</name>
<evidence type="ECO:0000313" key="4">
    <source>
        <dbReference type="Proteomes" id="UP000265750"/>
    </source>
</evidence>
<feature type="domain" description="HAMP" evidence="2">
    <location>
        <begin position="210"/>
        <end position="263"/>
    </location>
</feature>
<feature type="transmembrane region" description="Helical" evidence="1">
    <location>
        <begin position="186"/>
        <end position="209"/>
    </location>
</feature>
<keyword evidence="1" id="KW-1133">Transmembrane helix</keyword>
<dbReference type="AlphaFoldDB" id="A0A3A1WFR4"/>
<dbReference type="CDD" id="cd06225">
    <property type="entry name" value="HAMP"/>
    <property type="match status" value="1"/>
</dbReference>
<keyword evidence="4" id="KW-1185">Reference proteome</keyword>
<keyword evidence="1" id="KW-0812">Transmembrane</keyword>
<comment type="caution">
    <text evidence="3">The sequence shown here is derived from an EMBL/GenBank/DDBJ whole genome shotgun (WGS) entry which is preliminary data.</text>
</comment>
<dbReference type="GO" id="GO:0016020">
    <property type="term" value="C:membrane"/>
    <property type="evidence" value="ECO:0007669"/>
    <property type="project" value="InterPro"/>
</dbReference>
<gene>
    <name evidence="3" type="ORF">D3218_19190</name>
</gene>
<dbReference type="Gene3D" id="6.10.340.10">
    <property type="match status" value="1"/>
</dbReference>
<accession>A0A3A1WFR4</accession>
<organism evidence="3 4">
    <name type="scientific">Aureimonas flava</name>
    <dbReference type="NCBI Taxonomy" id="2320271"/>
    <lineage>
        <taxon>Bacteria</taxon>
        <taxon>Pseudomonadati</taxon>
        <taxon>Pseudomonadota</taxon>
        <taxon>Alphaproteobacteria</taxon>
        <taxon>Hyphomicrobiales</taxon>
        <taxon>Aurantimonadaceae</taxon>
        <taxon>Aureimonas</taxon>
    </lineage>
</organism>
<dbReference type="SMART" id="SM00304">
    <property type="entry name" value="HAMP"/>
    <property type="match status" value="1"/>
</dbReference>
<dbReference type="InterPro" id="IPR003660">
    <property type="entry name" value="HAMP_dom"/>
</dbReference>
<evidence type="ECO:0000313" key="3">
    <source>
        <dbReference type="EMBL" id="RIX97123.1"/>
    </source>
</evidence>
<dbReference type="EMBL" id="QYRN01000018">
    <property type="protein sequence ID" value="RIX97123.1"/>
    <property type="molecule type" value="Genomic_DNA"/>
</dbReference>